<evidence type="ECO:0000256" key="1">
    <source>
        <dbReference type="ARBA" id="ARBA00001096"/>
    </source>
</evidence>
<dbReference type="Proteomes" id="UP001255856">
    <property type="component" value="Unassembled WGS sequence"/>
</dbReference>
<evidence type="ECO:0000313" key="9">
    <source>
        <dbReference type="Proteomes" id="UP001255856"/>
    </source>
</evidence>
<feature type="binding site" evidence="7">
    <location>
        <position position="80"/>
    </location>
    <ligand>
        <name>substrate</name>
    </ligand>
</feature>
<name>A0AAD9IN96_PROWI</name>
<evidence type="ECO:0000256" key="6">
    <source>
        <dbReference type="PIRSR" id="PIRSR016020-1"/>
    </source>
</evidence>
<dbReference type="Pfam" id="PF01263">
    <property type="entry name" value="Aldose_epim"/>
    <property type="match status" value="1"/>
</dbReference>
<dbReference type="GO" id="GO:0047938">
    <property type="term" value="F:glucose-6-phosphate 1-epimerase activity"/>
    <property type="evidence" value="ECO:0007669"/>
    <property type="project" value="UniProtKB-UniRule"/>
</dbReference>
<feature type="active site" evidence="6">
    <location>
        <position position="248"/>
    </location>
</feature>
<dbReference type="PIRSF" id="PIRSF016020">
    <property type="entry name" value="PHexose_mutarotase"/>
    <property type="match status" value="1"/>
</dbReference>
<dbReference type="GO" id="GO:0005737">
    <property type="term" value="C:cytoplasm"/>
    <property type="evidence" value="ECO:0007669"/>
    <property type="project" value="TreeGrafter"/>
</dbReference>
<dbReference type="GO" id="GO:0030246">
    <property type="term" value="F:carbohydrate binding"/>
    <property type="evidence" value="ECO:0007669"/>
    <property type="project" value="UniProtKB-UniRule"/>
</dbReference>
<reference evidence="8" key="1">
    <citation type="submission" date="2021-01" db="EMBL/GenBank/DDBJ databases">
        <authorList>
            <person name="Eckstrom K.M.E."/>
        </authorList>
    </citation>
    <scope>NUCLEOTIDE SEQUENCE</scope>
    <source>
        <strain evidence="8">UVCC 0001</strain>
    </source>
</reference>
<evidence type="ECO:0000256" key="5">
    <source>
        <dbReference type="PIRNR" id="PIRNR016020"/>
    </source>
</evidence>
<feature type="binding site" evidence="7">
    <location>
        <position position="75"/>
    </location>
    <ligand>
        <name>substrate</name>
    </ligand>
</feature>
<keyword evidence="9" id="KW-1185">Reference proteome</keyword>
<organism evidence="8 9">
    <name type="scientific">Prototheca wickerhamii</name>
    <dbReference type="NCBI Taxonomy" id="3111"/>
    <lineage>
        <taxon>Eukaryota</taxon>
        <taxon>Viridiplantae</taxon>
        <taxon>Chlorophyta</taxon>
        <taxon>core chlorophytes</taxon>
        <taxon>Trebouxiophyceae</taxon>
        <taxon>Chlorellales</taxon>
        <taxon>Chlorellaceae</taxon>
        <taxon>Prototheca</taxon>
    </lineage>
</organism>
<dbReference type="CDD" id="cd09020">
    <property type="entry name" value="D-hex-6-P-epi_like"/>
    <property type="match status" value="1"/>
</dbReference>
<dbReference type="Gene3D" id="2.70.98.10">
    <property type="match status" value="1"/>
</dbReference>
<dbReference type="AlphaFoldDB" id="A0AAD9IN96"/>
<proteinExistence type="inferred from homology"/>
<dbReference type="EC" id="5.1.3.15" evidence="3 5"/>
<evidence type="ECO:0000256" key="3">
    <source>
        <dbReference type="ARBA" id="ARBA00012083"/>
    </source>
</evidence>
<dbReference type="InterPro" id="IPR025532">
    <property type="entry name" value="G6P_1-epimerase"/>
</dbReference>
<feature type="binding site" evidence="7">
    <location>
        <position position="56"/>
    </location>
    <ligand>
        <name>substrate</name>
    </ligand>
</feature>
<dbReference type="EMBL" id="JASFZW010000002">
    <property type="protein sequence ID" value="KAK2079940.1"/>
    <property type="molecule type" value="Genomic_DNA"/>
</dbReference>
<dbReference type="PANTHER" id="PTHR11122">
    <property type="entry name" value="APOSPORY-ASSOCIATED PROTEIN C-RELATED"/>
    <property type="match status" value="1"/>
</dbReference>
<feature type="active site" evidence="6">
    <location>
        <position position="148"/>
    </location>
</feature>
<evidence type="ECO:0000313" key="8">
    <source>
        <dbReference type="EMBL" id="KAK2079940.1"/>
    </source>
</evidence>
<dbReference type="InterPro" id="IPR014718">
    <property type="entry name" value="GH-type_carb-bd"/>
</dbReference>
<gene>
    <name evidence="8" type="ORF">QBZ16_002335</name>
</gene>
<dbReference type="InterPro" id="IPR008183">
    <property type="entry name" value="Aldose_1/G6P_1-epimerase"/>
</dbReference>
<evidence type="ECO:0000256" key="7">
    <source>
        <dbReference type="PIRSR" id="PIRSR016020-2"/>
    </source>
</evidence>
<protein>
    <recommendedName>
        <fullName evidence="3 5">glucose-6-phosphate 1-epimerase</fullName>
        <ecNumber evidence="3 5">5.1.3.15</ecNumber>
    </recommendedName>
</protein>
<comment type="catalytic activity">
    <reaction evidence="1">
        <text>alpha-D-glucose 6-phosphate = beta-D-glucose 6-phosphate</text>
        <dbReference type="Rhea" id="RHEA:16249"/>
        <dbReference type="ChEBI" id="CHEBI:58225"/>
        <dbReference type="ChEBI" id="CHEBI:58247"/>
        <dbReference type="EC" id="5.1.3.15"/>
    </reaction>
</comment>
<comment type="similarity">
    <text evidence="2 5">Belongs to the glucose-6-phosphate 1-epimerase family.</text>
</comment>
<sequence>MAGESELREVRLEGDDGSSAAIRTQGATLTSWKTADGQERIFVSSTAKYERGAAIRGGVPVCWPQFAMRGPLRQQHGFARNSTWQVARQDKASVVLTLDETTAKLAEGWSAPFALEMEVSLGKDTLTQELRVRNTDPTQSLSFTTALHTYFTVSDLPSVEISGLQGLQYDDNARNGAIVTEQGDRVRIEGEVDRLYEAVPGAVELRHAGGGVRLLRHALPDVVVWNPAEDKASRLADLSDWRGFVCIEAAHAAGAPVELAPGASWVGRQEMSKL</sequence>
<evidence type="ECO:0000256" key="4">
    <source>
        <dbReference type="ARBA" id="ARBA00023235"/>
    </source>
</evidence>
<dbReference type="PANTHER" id="PTHR11122:SF13">
    <property type="entry name" value="GLUCOSE-6-PHOSPHATE 1-EPIMERASE"/>
    <property type="match status" value="1"/>
</dbReference>
<dbReference type="InterPro" id="IPR011013">
    <property type="entry name" value="Gal_mutarotase_sf_dom"/>
</dbReference>
<dbReference type="GO" id="GO:0005975">
    <property type="term" value="P:carbohydrate metabolic process"/>
    <property type="evidence" value="ECO:0007669"/>
    <property type="project" value="InterPro"/>
</dbReference>
<dbReference type="SUPFAM" id="SSF74650">
    <property type="entry name" value="Galactose mutarotase-like"/>
    <property type="match status" value="1"/>
</dbReference>
<comment type="caution">
    <text evidence="8">The sequence shown here is derived from an EMBL/GenBank/DDBJ whole genome shotgun (WGS) entry which is preliminary data.</text>
</comment>
<evidence type="ECO:0000256" key="2">
    <source>
        <dbReference type="ARBA" id="ARBA00005866"/>
    </source>
</evidence>
<accession>A0AAD9IN96</accession>
<keyword evidence="4 5" id="KW-0413">Isomerase</keyword>